<keyword evidence="6" id="KW-0050">Antiport</keyword>
<keyword evidence="11 13" id="KW-0472">Membrane</keyword>
<keyword evidence="5" id="KW-0813">Transport</keyword>
<evidence type="ECO:0000313" key="16">
    <source>
        <dbReference type="Proteomes" id="UP001310386"/>
    </source>
</evidence>
<name>A0ABU5ZLB9_9BACL</name>
<feature type="transmembrane region" description="Helical" evidence="13">
    <location>
        <begin position="87"/>
        <end position="107"/>
    </location>
</feature>
<evidence type="ECO:0000256" key="8">
    <source>
        <dbReference type="ARBA" id="ARBA00022692"/>
    </source>
</evidence>
<evidence type="ECO:0000256" key="3">
    <source>
        <dbReference type="ARBA" id="ARBA00010199"/>
    </source>
</evidence>
<evidence type="ECO:0000256" key="4">
    <source>
        <dbReference type="ARBA" id="ARBA00020268"/>
    </source>
</evidence>
<feature type="transmembrane region" description="Helical" evidence="13">
    <location>
        <begin position="36"/>
        <end position="58"/>
    </location>
</feature>
<sequence length="445" mass="48279">MLKSWKKILFLGLPSVLSFAAMTVTGTINLIMVGHLGAIAIAIVGVSNIIMYNVWALFSGIGQTVNYLVAQSYGANDMDRGVKRIQLALVMGLGVAVFAFAAGATVSERILSLISGSDRMAAAGEDYLRLRFYAMAFGIFNFVFHGFFRGVGDTRTPALLSLAGSLGMIFFTYVLTYGKLGFPELGLVGAGWAFFIGEALGLTGALYMYFIRMHPRFHTRVRFEFNRPEAKLIAAESGKLGMQEFAMSISMFIFTAFVGRLGANALAANEVALNVMSLGFMPAFAFSATATILVGQEVGRGEPLSGRRLGTDTAIIGSLFLLVLGTFEFFFAEPIASYYTADSQVSALAAELIKISAFMQIFDGLFNFYAGGLRGIGDTSFLLRTSLLFSLAGFVPLTYLLTFIMGLGSVGAWVSLYLYLTVLGTALMIRFYRTDWLKVKMKVSE</sequence>
<comment type="similarity">
    <text evidence="3">Belongs to the multi antimicrobial extrusion (MATE) (TC 2.A.66.1) family.</text>
</comment>
<keyword evidence="8 13" id="KW-0812">Transmembrane</keyword>
<dbReference type="Proteomes" id="UP001310386">
    <property type="component" value="Unassembled WGS sequence"/>
</dbReference>
<organism evidence="15 16">
    <name type="scientific">Ferviditalea candida</name>
    <dbReference type="NCBI Taxonomy" id="3108399"/>
    <lineage>
        <taxon>Bacteria</taxon>
        <taxon>Bacillati</taxon>
        <taxon>Bacillota</taxon>
        <taxon>Bacilli</taxon>
        <taxon>Bacillales</taxon>
        <taxon>Paenibacillaceae</taxon>
        <taxon>Ferviditalea</taxon>
    </lineage>
</organism>
<feature type="transmembrane region" description="Helical" evidence="13">
    <location>
        <begin position="314"/>
        <end position="332"/>
    </location>
</feature>
<evidence type="ECO:0000256" key="12">
    <source>
        <dbReference type="ARBA" id="ARBA00031636"/>
    </source>
</evidence>
<evidence type="ECO:0000256" key="13">
    <source>
        <dbReference type="SAM" id="Phobius"/>
    </source>
</evidence>
<dbReference type="PANTHER" id="PTHR43298">
    <property type="entry name" value="MULTIDRUG RESISTANCE PROTEIN NORM-RELATED"/>
    <property type="match status" value="1"/>
</dbReference>
<keyword evidence="9 13" id="KW-1133">Transmembrane helix</keyword>
<feature type="transmembrane region" description="Helical" evidence="13">
    <location>
        <begin position="190"/>
        <end position="210"/>
    </location>
</feature>
<evidence type="ECO:0000256" key="14">
    <source>
        <dbReference type="SAM" id="SignalP"/>
    </source>
</evidence>
<evidence type="ECO:0000313" key="15">
    <source>
        <dbReference type="EMBL" id="MEB3102436.1"/>
    </source>
</evidence>
<proteinExistence type="inferred from homology"/>
<dbReference type="NCBIfam" id="TIGR00797">
    <property type="entry name" value="matE"/>
    <property type="match status" value="1"/>
</dbReference>
<keyword evidence="16" id="KW-1185">Reference proteome</keyword>
<feature type="transmembrane region" description="Helical" evidence="13">
    <location>
        <begin position="275"/>
        <end position="294"/>
    </location>
</feature>
<evidence type="ECO:0000256" key="11">
    <source>
        <dbReference type="ARBA" id="ARBA00023136"/>
    </source>
</evidence>
<dbReference type="EMBL" id="JAYJLD010000017">
    <property type="protein sequence ID" value="MEB3102436.1"/>
    <property type="molecule type" value="Genomic_DNA"/>
</dbReference>
<dbReference type="InterPro" id="IPR048279">
    <property type="entry name" value="MdtK-like"/>
</dbReference>
<dbReference type="InterPro" id="IPR050222">
    <property type="entry name" value="MATE_MdtK"/>
</dbReference>
<keyword evidence="14" id="KW-0732">Signal</keyword>
<dbReference type="Pfam" id="PF01554">
    <property type="entry name" value="MatE"/>
    <property type="match status" value="2"/>
</dbReference>
<evidence type="ECO:0000256" key="9">
    <source>
        <dbReference type="ARBA" id="ARBA00022989"/>
    </source>
</evidence>
<gene>
    <name evidence="15" type="ORF">VF724_12265</name>
</gene>
<accession>A0ABU5ZLB9</accession>
<evidence type="ECO:0000256" key="7">
    <source>
        <dbReference type="ARBA" id="ARBA00022475"/>
    </source>
</evidence>
<feature type="chain" id="PRO_5047062633" description="Probable multidrug resistance protein NorM" evidence="14">
    <location>
        <begin position="21"/>
        <end position="445"/>
    </location>
</feature>
<dbReference type="CDD" id="cd13137">
    <property type="entry name" value="MATE_NorM_like"/>
    <property type="match status" value="1"/>
</dbReference>
<feature type="transmembrane region" description="Helical" evidence="13">
    <location>
        <begin position="159"/>
        <end position="178"/>
    </location>
</feature>
<reference evidence="15" key="1">
    <citation type="submission" date="2023-12" db="EMBL/GenBank/DDBJ databases">
        <title>Fervidustalea candida gen. nov., sp. nov., a novel member of the family Paenibacillaceae isolated from a geothermal area.</title>
        <authorList>
            <person name="Li W.-J."/>
            <person name="Jiao J.-Y."/>
            <person name="Chen Y."/>
        </authorList>
    </citation>
    <scope>NUCLEOTIDE SEQUENCE</scope>
    <source>
        <strain evidence="15">SYSU GA230002</strain>
    </source>
</reference>
<feature type="transmembrane region" description="Helical" evidence="13">
    <location>
        <begin position="352"/>
        <end position="369"/>
    </location>
</feature>
<comment type="function">
    <text evidence="1">Multidrug efflux pump.</text>
</comment>
<evidence type="ECO:0000256" key="10">
    <source>
        <dbReference type="ARBA" id="ARBA00023065"/>
    </source>
</evidence>
<dbReference type="InterPro" id="IPR002528">
    <property type="entry name" value="MATE_fam"/>
</dbReference>
<keyword evidence="10" id="KW-0406">Ion transport</keyword>
<feature type="transmembrane region" description="Helical" evidence="13">
    <location>
        <begin position="381"/>
        <end position="404"/>
    </location>
</feature>
<feature type="transmembrane region" description="Helical" evidence="13">
    <location>
        <begin position="245"/>
        <end position="263"/>
    </location>
</feature>
<evidence type="ECO:0000256" key="5">
    <source>
        <dbReference type="ARBA" id="ARBA00022448"/>
    </source>
</evidence>
<evidence type="ECO:0000256" key="2">
    <source>
        <dbReference type="ARBA" id="ARBA00004651"/>
    </source>
</evidence>
<dbReference type="PANTHER" id="PTHR43298:SF2">
    <property type="entry name" value="FMN_FAD EXPORTER YEEO-RELATED"/>
    <property type="match status" value="1"/>
</dbReference>
<protein>
    <recommendedName>
        <fullName evidence="4">Probable multidrug resistance protein NorM</fullName>
    </recommendedName>
    <alternativeName>
        <fullName evidence="12">Multidrug-efflux transporter</fullName>
    </alternativeName>
</protein>
<keyword evidence="7" id="KW-1003">Cell membrane</keyword>
<evidence type="ECO:0000256" key="6">
    <source>
        <dbReference type="ARBA" id="ARBA00022449"/>
    </source>
</evidence>
<evidence type="ECO:0000256" key="1">
    <source>
        <dbReference type="ARBA" id="ARBA00003408"/>
    </source>
</evidence>
<feature type="transmembrane region" description="Helical" evidence="13">
    <location>
        <begin position="410"/>
        <end position="432"/>
    </location>
</feature>
<feature type="signal peptide" evidence="14">
    <location>
        <begin position="1"/>
        <end position="20"/>
    </location>
</feature>
<dbReference type="PIRSF" id="PIRSF006603">
    <property type="entry name" value="DinF"/>
    <property type="match status" value="1"/>
</dbReference>
<feature type="transmembrane region" description="Helical" evidence="13">
    <location>
        <begin position="127"/>
        <end position="147"/>
    </location>
</feature>
<comment type="caution">
    <text evidence="15">The sequence shown here is derived from an EMBL/GenBank/DDBJ whole genome shotgun (WGS) entry which is preliminary data.</text>
</comment>
<dbReference type="RefSeq" id="WP_371754558.1">
    <property type="nucleotide sequence ID" value="NZ_JAYJLD010000017.1"/>
</dbReference>
<comment type="subcellular location">
    <subcellularLocation>
        <location evidence="2">Cell membrane</location>
        <topology evidence="2">Multi-pass membrane protein</topology>
    </subcellularLocation>
</comment>